<protein>
    <submittedName>
        <fullName evidence="3">Uncharacterized protein</fullName>
    </submittedName>
</protein>
<keyword evidence="2" id="KW-0812">Transmembrane</keyword>
<dbReference type="Proteomes" id="UP001221208">
    <property type="component" value="Unassembled WGS sequence"/>
</dbReference>
<keyword evidence="2" id="KW-1133">Transmembrane helix</keyword>
<feature type="region of interest" description="Disordered" evidence="1">
    <location>
        <begin position="642"/>
        <end position="666"/>
    </location>
</feature>
<name>A0ABT5JVZ8_9BURK</name>
<reference evidence="3 4" key="1">
    <citation type="submission" date="2022-10" db="EMBL/GenBank/DDBJ databases">
        <title>Janthinobacterium sp. hw3 Genome sequencing.</title>
        <authorList>
            <person name="Park S."/>
        </authorList>
    </citation>
    <scope>NUCLEOTIDE SEQUENCE [LARGE SCALE GENOMIC DNA]</scope>
    <source>
        <strain evidence="4">hw3</strain>
    </source>
</reference>
<comment type="caution">
    <text evidence="3">The sequence shown here is derived from an EMBL/GenBank/DDBJ whole genome shotgun (WGS) entry which is preliminary data.</text>
</comment>
<keyword evidence="2" id="KW-0472">Membrane</keyword>
<feature type="compositionally biased region" description="Gly residues" evidence="1">
    <location>
        <begin position="642"/>
        <end position="656"/>
    </location>
</feature>
<accession>A0ABT5JVZ8</accession>
<keyword evidence="4" id="KW-1185">Reference proteome</keyword>
<dbReference type="EMBL" id="JAQQXR010000001">
    <property type="protein sequence ID" value="MDC8756908.1"/>
    <property type="molecule type" value="Genomic_DNA"/>
</dbReference>
<organism evidence="3 4">
    <name type="scientific">Janthinobacterium fluminis</name>
    <dbReference type="NCBI Taxonomy" id="2987524"/>
    <lineage>
        <taxon>Bacteria</taxon>
        <taxon>Pseudomonadati</taxon>
        <taxon>Pseudomonadota</taxon>
        <taxon>Betaproteobacteria</taxon>
        <taxon>Burkholderiales</taxon>
        <taxon>Oxalobacteraceae</taxon>
        <taxon>Janthinobacterium</taxon>
    </lineage>
</organism>
<dbReference type="RefSeq" id="WP_273669567.1">
    <property type="nucleotide sequence ID" value="NZ_JAQQXR010000001.1"/>
</dbReference>
<feature type="transmembrane region" description="Helical" evidence="2">
    <location>
        <begin position="81"/>
        <end position="106"/>
    </location>
</feature>
<evidence type="ECO:0000313" key="4">
    <source>
        <dbReference type="Proteomes" id="UP001221208"/>
    </source>
</evidence>
<proteinExistence type="predicted"/>
<sequence>MVLPDFEIHLGGGVYIDSAGNLRVGAQPPSTVPVYSPPFELPIDPGKLKDSVSSIEKALKGFTTDPDVRAKFERFGYADKILDVLCGVAAIASVIAPVVSVLAFAASVLKMLGFFKAGPSPFEASVEQSLATLKSGNRFIFSEVSELDITKAKSRLHSAWTSVDGYYGPLRNGNLSLEQAQQMFQDMKDIVLNILGDVEFLCSQNVWKTMFDRESYGLWAYHQVQMKTMPRSDHSDFVQAYFPPDETPAFDHRMMLPIVLFAANTYLACLRGTHPEFRTIGNYRTKLIALADQIDELAESMRNFGLGRLIYRPEDFQTISAGDVNYVKLFDQWIPLGIKPSCAAWPIGALDLRYHDNAFFYAFLSELSVAEVRGWPHETKKAGVEFRWIPPAQLAPAQEFDGQPGLPPSTFTILNPADCAAAANAQSEKDYADLLVTSGYLQLLRIAALVRNEATEPLVSQTVSLRRLSTYRDPQASEEIEVSSGGSGWVQVTKSPARHEPQRFAARAQVSTQPLKRPFPVQYEIYLRTLNQGGGEETSSDLGYSDYCRPYYVPEKRPSGSGGEWTDNVLEIQTVDGVMLDEHLIAHGSSSFNHDDVRQEIELRVDSFDWWIPVASRLGLLDHPANLAGALSEVNWFPTVGGGAGSTNGGTSGPGSSGDRTSAPTGIPATQMDMTGLVVEQGLNFGSFAFVGWKSGNKTWDGERRDPKRLTAKIKYELTWQGDALHVQIETRPEDRNFTLFLVIEELLPSTGKKLHTAIPIPVNGSLTYVPEDFFRREAEAVAQGAQAIARFYKRRLVEEQDIGPFPDPAFRTITPSDLLSRQKVTNISQHLQDIGVNLDELQG</sequence>
<evidence type="ECO:0000313" key="3">
    <source>
        <dbReference type="EMBL" id="MDC8756908.1"/>
    </source>
</evidence>
<evidence type="ECO:0000256" key="1">
    <source>
        <dbReference type="SAM" id="MobiDB-lite"/>
    </source>
</evidence>
<evidence type="ECO:0000256" key="2">
    <source>
        <dbReference type="SAM" id="Phobius"/>
    </source>
</evidence>
<gene>
    <name evidence="3" type="ORF">OIK44_04820</name>
</gene>